<protein>
    <submittedName>
        <fullName evidence="1">Uncharacterized protein</fullName>
    </submittedName>
</protein>
<dbReference type="Proteomes" id="UP000091820">
    <property type="component" value="Unassembled WGS sequence"/>
</dbReference>
<reference evidence="1" key="2">
    <citation type="submission" date="2020-05" db="UniProtKB">
        <authorList>
            <consortium name="EnsemblMetazoa"/>
        </authorList>
    </citation>
    <scope>IDENTIFICATION</scope>
    <source>
        <strain evidence="1">IAEA</strain>
    </source>
</reference>
<dbReference type="EnsemblMetazoa" id="GBRI031787-RA">
    <property type="protein sequence ID" value="GBRI031787-PA"/>
    <property type="gene ID" value="GBRI031787"/>
</dbReference>
<dbReference type="AlphaFoldDB" id="A0A1A9WTW3"/>
<reference evidence="2" key="1">
    <citation type="submission" date="2014-03" db="EMBL/GenBank/DDBJ databases">
        <authorList>
            <person name="Aksoy S."/>
            <person name="Warren W."/>
            <person name="Wilson R.K."/>
        </authorList>
    </citation>
    <scope>NUCLEOTIDE SEQUENCE [LARGE SCALE GENOMIC DNA]</scope>
    <source>
        <strain evidence="2">IAEA</strain>
    </source>
</reference>
<evidence type="ECO:0000313" key="2">
    <source>
        <dbReference type="Proteomes" id="UP000091820"/>
    </source>
</evidence>
<organism evidence="1 2">
    <name type="scientific">Glossina brevipalpis</name>
    <dbReference type="NCBI Taxonomy" id="37001"/>
    <lineage>
        <taxon>Eukaryota</taxon>
        <taxon>Metazoa</taxon>
        <taxon>Ecdysozoa</taxon>
        <taxon>Arthropoda</taxon>
        <taxon>Hexapoda</taxon>
        <taxon>Insecta</taxon>
        <taxon>Pterygota</taxon>
        <taxon>Neoptera</taxon>
        <taxon>Endopterygota</taxon>
        <taxon>Diptera</taxon>
        <taxon>Brachycera</taxon>
        <taxon>Muscomorpha</taxon>
        <taxon>Hippoboscoidea</taxon>
        <taxon>Glossinidae</taxon>
        <taxon>Glossina</taxon>
    </lineage>
</organism>
<name>A0A1A9WTW3_9MUSC</name>
<evidence type="ECO:0000313" key="1">
    <source>
        <dbReference type="EnsemblMetazoa" id="GBRI031787-PA"/>
    </source>
</evidence>
<sequence length="77" mass="8813">MKSLMITFPDLTPMDYYPDPNPALHLIVYSVNQKGRSEPIILENIPINEAEKRSVINGSASLENIDPYENSSHKYEY</sequence>
<accession>A0A1A9WTW3</accession>
<dbReference type="VEuPathDB" id="VectorBase:GBRI031787"/>
<keyword evidence="2" id="KW-1185">Reference proteome</keyword>
<dbReference type="STRING" id="37001.A0A1A9WTW3"/>
<proteinExistence type="predicted"/>